<dbReference type="AlphaFoldDB" id="A0A6I1EPE6"/>
<dbReference type="EMBL" id="WEHX01000047">
    <property type="protein sequence ID" value="KAB7658301.1"/>
    <property type="molecule type" value="Genomic_DNA"/>
</dbReference>
<dbReference type="Pfam" id="PF13531">
    <property type="entry name" value="SBP_bac_11"/>
    <property type="match status" value="1"/>
</dbReference>
<gene>
    <name evidence="1" type="ORF">GBM95_07510</name>
</gene>
<dbReference type="OrthoDB" id="516817at2"/>
<accession>A0A6I1EPE6</accession>
<protein>
    <submittedName>
        <fullName evidence="1">Uncharacterized protein</fullName>
    </submittedName>
</protein>
<dbReference type="Gene3D" id="3.40.190.10">
    <property type="entry name" value="Periplasmic binding protein-like II"/>
    <property type="match status" value="2"/>
</dbReference>
<dbReference type="Proteomes" id="UP000430564">
    <property type="component" value="Unassembled WGS sequence"/>
</dbReference>
<organism evidence="1 2">
    <name type="scientific">Sutterella seckii</name>
    <dbReference type="NCBI Taxonomy" id="1944635"/>
    <lineage>
        <taxon>Bacteria</taxon>
        <taxon>Pseudomonadati</taxon>
        <taxon>Pseudomonadota</taxon>
        <taxon>Betaproteobacteria</taxon>
        <taxon>Burkholderiales</taxon>
        <taxon>Sutterellaceae</taxon>
        <taxon>Sutterella</taxon>
    </lineage>
</organism>
<dbReference type="RefSeq" id="WP_152158536.1">
    <property type="nucleotide sequence ID" value="NZ_WEHX01000047.1"/>
</dbReference>
<evidence type="ECO:0000313" key="1">
    <source>
        <dbReference type="EMBL" id="KAB7658301.1"/>
    </source>
</evidence>
<sequence length="182" mass="19954">MKCDGIGLSVSPWIGNALMLVFPRRGPAARRVDELSRGESPLWLRLLLTAGLRIGTSTPHADPAGDYAQKLFDLTSRWGRQFLSILRAKSRALVGGEVSGKGAKTVTVKEVLLSRKADVFLSYTSNAGNYPAESFRTLQIPTDENVDARYGMLLMTSRAAPLSRWLESQEALRLMAEAGFRA</sequence>
<proteinExistence type="predicted"/>
<comment type="caution">
    <text evidence="1">The sequence shown here is derived from an EMBL/GenBank/DDBJ whole genome shotgun (WGS) entry which is preliminary data.</text>
</comment>
<reference evidence="1 2" key="1">
    <citation type="submission" date="2019-10" db="EMBL/GenBank/DDBJ databases">
        <title>Genome diversity of Sutterella seckii.</title>
        <authorList>
            <person name="Chaplin A.V."/>
            <person name="Sokolova S.R."/>
            <person name="Mosin K.A."/>
            <person name="Ivanova E.L."/>
            <person name="Kochetkova T.O."/>
            <person name="Goltsov A.Y."/>
            <person name="Trofimov D.Y."/>
            <person name="Efimov B.A."/>
        </authorList>
    </citation>
    <scope>NUCLEOTIDE SEQUENCE [LARGE SCALE GENOMIC DNA]</scope>
    <source>
        <strain evidence="1 2">ASD393</strain>
    </source>
</reference>
<name>A0A6I1EPE6_9BURK</name>
<evidence type="ECO:0000313" key="2">
    <source>
        <dbReference type="Proteomes" id="UP000430564"/>
    </source>
</evidence>
<dbReference type="SUPFAM" id="SSF53850">
    <property type="entry name" value="Periplasmic binding protein-like II"/>
    <property type="match status" value="1"/>
</dbReference>